<dbReference type="EMBL" id="DRMS01000082">
    <property type="protein sequence ID" value="HFC91575.1"/>
    <property type="molecule type" value="Genomic_DNA"/>
</dbReference>
<proteinExistence type="predicted"/>
<feature type="domain" description="FAD-binding PCMH-type" evidence="3">
    <location>
        <begin position="3"/>
        <end position="183"/>
    </location>
</feature>
<dbReference type="NCBIfam" id="NF008439">
    <property type="entry name" value="PRK11282.1"/>
    <property type="match status" value="1"/>
</dbReference>
<dbReference type="SUPFAM" id="SSF55103">
    <property type="entry name" value="FAD-linked oxidases, C-terminal domain"/>
    <property type="match status" value="1"/>
</dbReference>
<protein>
    <submittedName>
        <fullName evidence="4">Glycolate oxidase subunit GlcE</fullName>
        <ecNumber evidence="4">1.1.99.14</ecNumber>
    </submittedName>
</protein>
<dbReference type="EC" id="1.1.99.14" evidence="4"/>
<dbReference type="PANTHER" id="PTHR11748:SF103">
    <property type="entry name" value="GLYCOLATE OXIDASE SUBUNIT GLCE"/>
    <property type="match status" value="1"/>
</dbReference>
<dbReference type="AlphaFoldDB" id="A0A7V2SY55"/>
<name>A0A7V2SY55_LEUMU</name>
<comment type="caution">
    <text evidence="4">The sequence shown here is derived from an EMBL/GenBank/DDBJ whole genome shotgun (WGS) entry which is preliminary data.</text>
</comment>
<dbReference type="GO" id="GO:0019154">
    <property type="term" value="F:glycolate dehydrogenase activity"/>
    <property type="evidence" value="ECO:0007669"/>
    <property type="project" value="UniProtKB-EC"/>
</dbReference>
<evidence type="ECO:0000313" key="4">
    <source>
        <dbReference type="EMBL" id="HFC91575.1"/>
    </source>
</evidence>
<dbReference type="SUPFAM" id="SSF56176">
    <property type="entry name" value="FAD-binding/transporter-associated domain-like"/>
    <property type="match status" value="1"/>
</dbReference>
<evidence type="ECO:0000256" key="2">
    <source>
        <dbReference type="ARBA" id="ARBA00022827"/>
    </source>
</evidence>
<gene>
    <name evidence="4" type="primary">glcE</name>
    <name evidence="4" type="ORF">ENJ51_02045</name>
</gene>
<dbReference type="InterPro" id="IPR016169">
    <property type="entry name" value="FAD-bd_PCMH_sub2"/>
</dbReference>
<accession>A0A7V2SY55</accession>
<keyword evidence="1" id="KW-0285">Flavoprotein</keyword>
<dbReference type="PROSITE" id="PS51387">
    <property type="entry name" value="FAD_PCMH"/>
    <property type="match status" value="1"/>
</dbReference>
<dbReference type="InterPro" id="IPR016166">
    <property type="entry name" value="FAD-bd_PCMH"/>
</dbReference>
<sequence length="373" mass="41699">MALNIIPSSIATRDISTELQQQVQSSIDLHSPLLIRGGNSKSFYGRAPVETSNILEMKNHIGIINYDPTELAVTVRAGTRLLDLELLLEKNQQMLSFEPPIFNQNSTIGGVVSAGISGPRRAFSGSIRDAILGVEMINGDGKIVKFGGEVMKNVAGYDMSRLMVRSMGTLGVILNVSLRVMPKPEKEISLILNASQEEGLAYCKQWRTQHLPLSATSWYRGKLYARLSGSETTIKVALQKLSQQMSIELVENDVFFWQSIRNQQHTFFNKISKPLWRLSLPINTPVIARFEGDLLLEAGGTQRWISNNAPENIIRAVVRRHAGYATLFNGQQHLPAVPPFPVLAPELHKLQKNLKRKLDPHNIFNPGRLYRDI</sequence>
<keyword evidence="2" id="KW-0274">FAD</keyword>
<dbReference type="GO" id="GO:0071949">
    <property type="term" value="F:FAD binding"/>
    <property type="evidence" value="ECO:0007669"/>
    <property type="project" value="InterPro"/>
</dbReference>
<dbReference type="InterPro" id="IPR036318">
    <property type="entry name" value="FAD-bd_PCMH-like_sf"/>
</dbReference>
<evidence type="ECO:0000259" key="3">
    <source>
        <dbReference type="PROSITE" id="PS51387"/>
    </source>
</evidence>
<organism evidence="4">
    <name type="scientific">Leucothrix mucor</name>
    <dbReference type="NCBI Taxonomy" id="45248"/>
    <lineage>
        <taxon>Bacteria</taxon>
        <taxon>Pseudomonadati</taxon>
        <taxon>Pseudomonadota</taxon>
        <taxon>Gammaproteobacteria</taxon>
        <taxon>Thiotrichales</taxon>
        <taxon>Thiotrichaceae</taxon>
        <taxon>Leucothrix</taxon>
    </lineage>
</organism>
<dbReference type="Gene3D" id="3.30.465.10">
    <property type="match status" value="1"/>
</dbReference>
<dbReference type="InterPro" id="IPR006094">
    <property type="entry name" value="Oxid_FAD_bind_N"/>
</dbReference>
<dbReference type="Proteomes" id="UP000885750">
    <property type="component" value="Unassembled WGS sequence"/>
</dbReference>
<reference evidence="4" key="1">
    <citation type="journal article" date="2020" name="mSystems">
        <title>Genome- and Community-Level Interaction Insights into Carbon Utilization and Element Cycling Functions of Hydrothermarchaeota in Hydrothermal Sediment.</title>
        <authorList>
            <person name="Zhou Z."/>
            <person name="Liu Y."/>
            <person name="Xu W."/>
            <person name="Pan J."/>
            <person name="Luo Z.H."/>
            <person name="Li M."/>
        </authorList>
    </citation>
    <scope>NUCLEOTIDE SEQUENCE [LARGE SCALE GENOMIC DNA]</scope>
    <source>
        <strain evidence="4">HyVt-493</strain>
    </source>
</reference>
<keyword evidence="4" id="KW-0560">Oxidoreductase</keyword>
<evidence type="ECO:0000256" key="1">
    <source>
        <dbReference type="ARBA" id="ARBA00022630"/>
    </source>
</evidence>
<dbReference type="Pfam" id="PF01565">
    <property type="entry name" value="FAD_binding_4"/>
    <property type="match status" value="1"/>
</dbReference>
<dbReference type="InterPro" id="IPR016164">
    <property type="entry name" value="FAD-linked_Oxase-like_C"/>
</dbReference>
<dbReference type="PANTHER" id="PTHR11748">
    <property type="entry name" value="D-LACTATE DEHYDROGENASE"/>
    <property type="match status" value="1"/>
</dbReference>